<evidence type="ECO:0000259" key="1">
    <source>
        <dbReference type="Pfam" id="PF25019"/>
    </source>
</evidence>
<name>A0A6G1EMT3_9ORYZ</name>
<sequence>MDAQVLESLKPPTNLEVLQIARYRGLLPPTWFTLRWLRNLKSLFLTNCRRLQVLPPLGQLSFLKHLHMKELCAVDHIGEEFYGADDVVLQSLRGLELDDLPKLAKWQEDLPKRYEQAWMEEGQKEAMHTEICTVGKEGTNVESTAQDERWKTGIIGELQLEGVSVMKKLIPNGE</sequence>
<evidence type="ECO:0000313" key="3">
    <source>
        <dbReference type="Proteomes" id="UP000479710"/>
    </source>
</evidence>
<organism evidence="2 3">
    <name type="scientific">Oryza meyeriana var. granulata</name>
    <dbReference type="NCBI Taxonomy" id="110450"/>
    <lineage>
        <taxon>Eukaryota</taxon>
        <taxon>Viridiplantae</taxon>
        <taxon>Streptophyta</taxon>
        <taxon>Embryophyta</taxon>
        <taxon>Tracheophyta</taxon>
        <taxon>Spermatophyta</taxon>
        <taxon>Magnoliopsida</taxon>
        <taxon>Liliopsida</taxon>
        <taxon>Poales</taxon>
        <taxon>Poaceae</taxon>
        <taxon>BOP clade</taxon>
        <taxon>Oryzoideae</taxon>
        <taxon>Oryzeae</taxon>
        <taxon>Oryzinae</taxon>
        <taxon>Oryza</taxon>
        <taxon>Oryza meyeriana</taxon>
    </lineage>
</organism>
<dbReference type="Pfam" id="PF25019">
    <property type="entry name" value="LRR_R13L1-DRL21"/>
    <property type="match status" value="1"/>
</dbReference>
<keyword evidence="3" id="KW-1185">Reference proteome</keyword>
<evidence type="ECO:0000313" key="2">
    <source>
        <dbReference type="EMBL" id="KAF0925933.1"/>
    </source>
</evidence>
<dbReference type="SUPFAM" id="SSF52047">
    <property type="entry name" value="RNI-like"/>
    <property type="match status" value="1"/>
</dbReference>
<gene>
    <name evidence="2" type="ORF">E2562_018735</name>
</gene>
<dbReference type="AlphaFoldDB" id="A0A6G1EMT3"/>
<feature type="domain" description="R13L1/DRL21-like LRR repeat region" evidence="1">
    <location>
        <begin position="2"/>
        <end position="70"/>
    </location>
</feature>
<dbReference type="Gene3D" id="3.80.10.10">
    <property type="entry name" value="Ribonuclease Inhibitor"/>
    <property type="match status" value="1"/>
</dbReference>
<dbReference type="PANTHER" id="PTHR47186:SF3">
    <property type="entry name" value="OS09G0267800 PROTEIN"/>
    <property type="match status" value="1"/>
</dbReference>
<proteinExistence type="predicted"/>
<dbReference type="InterPro" id="IPR032675">
    <property type="entry name" value="LRR_dom_sf"/>
</dbReference>
<dbReference type="EMBL" id="SPHZ02000003">
    <property type="protein sequence ID" value="KAF0925933.1"/>
    <property type="molecule type" value="Genomic_DNA"/>
</dbReference>
<dbReference type="PANTHER" id="PTHR47186">
    <property type="entry name" value="LEUCINE-RICH REPEAT-CONTAINING PROTEIN 57"/>
    <property type="match status" value="1"/>
</dbReference>
<dbReference type="InterPro" id="IPR056789">
    <property type="entry name" value="LRR_R13L1-DRL21"/>
</dbReference>
<dbReference type="OrthoDB" id="689698at2759"/>
<comment type="caution">
    <text evidence="2">The sequence shown here is derived from an EMBL/GenBank/DDBJ whole genome shotgun (WGS) entry which is preliminary data.</text>
</comment>
<protein>
    <recommendedName>
        <fullName evidence="1">R13L1/DRL21-like LRR repeat region domain-containing protein</fullName>
    </recommendedName>
</protein>
<reference evidence="2 3" key="1">
    <citation type="submission" date="2019-11" db="EMBL/GenBank/DDBJ databases">
        <title>Whole genome sequence of Oryza granulata.</title>
        <authorList>
            <person name="Li W."/>
        </authorList>
    </citation>
    <scope>NUCLEOTIDE SEQUENCE [LARGE SCALE GENOMIC DNA]</scope>
    <source>
        <strain evidence="3">cv. Menghai</strain>
        <tissue evidence="2">Leaf</tissue>
    </source>
</reference>
<accession>A0A6G1EMT3</accession>
<dbReference type="Proteomes" id="UP000479710">
    <property type="component" value="Unassembled WGS sequence"/>
</dbReference>